<reference evidence="1 2" key="1">
    <citation type="submission" date="2013-11" db="EMBL/GenBank/DDBJ databases">
        <title>Opisthorchis viverrini - life in the bile duct.</title>
        <authorList>
            <person name="Young N.D."/>
            <person name="Nagarajan N."/>
            <person name="Lin S.J."/>
            <person name="Korhonen P.K."/>
            <person name="Jex A.R."/>
            <person name="Hall R.S."/>
            <person name="Safavi-Hemami H."/>
            <person name="Kaewkong W."/>
            <person name="Bertrand D."/>
            <person name="Gao S."/>
            <person name="Seet Q."/>
            <person name="Wongkham S."/>
            <person name="Teh B.T."/>
            <person name="Wongkham C."/>
            <person name="Intapan P.M."/>
            <person name="Maleewong W."/>
            <person name="Yang X."/>
            <person name="Hu M."/>
            <person name="Wang Z."/>
            <person name="Hofmann A."/>
            <person name="Sternberg P.W."/>
            <person name="Tan P."/>
            <person name="Wang J."/>
            <person name="Gasser R.B."/>
        </authorList>
    </citation>
    <scope>NUCLEOTIDE SEQUENCE [LARGE SCALE GENOMIC DNA]</scope>
</reference>
<protein>
    <submittedName>
        <fullName evidence="1">Uncharacterized protein</fullName>
    </submittedName>
</protein>
<keyword evidence="2" id="KW-1185">Reference proteome</keyword>
<sequence>MTRASNLRADRNNLFLPSKTANNNCASEKKELGATDLSVYSTEKDCNLFHLLPFTFWTRVTDKLLYSNLQANPVFVFTVTWVRRKIPLIDRSMPLFTFKDKHEQNGFGLPTRLMSYVSEATVVGDLTGTQLCCPKRLRFTSIYQHGPFS</sequence>
<proteinExistence type="predicted"/>
<dbReference type="OrthoDB" id="10396408at2759"/>
<accession>A0A074ZX40</accession>
<gene>
    <name evidence="1" type="ORF">T265_01812</name>
</gene>
<organism evidence="1 2">
    <name type="scientific">Opisthorchis viverrini</name>
    <name type="common">Southeast Asian liver fluke</name>
    <dbReference type="NCBI Taxonomy" id="6198"/>
    <lineage>
        <taxon>Eukaryota</taxon>
        <taxon>Metazoa</taxon>
        <taxon>Spiralia</taxon>
        <taxon>Lophotrochozoa</taxon>
        <taxon>Platyhelminthes</taxon>
        <taxon>Trematoda</taxon>
        <taxon>Digenea</taxon>
        <taxon>Opisthorchiida</taxon>
        <taxon>Opisthorchiata</taxon>
        <taxon>Opisthorchiidae</taxon>
        <taxon>Opisthorchis</taxon>
    </lineage>
</organism>
<dbReference type="GeneID" id="20316000"/>
<evidence type="ECO:0000313" key="1">
    <source>
        <dbReference type="EMBL" id="KER32033.1"/>
    </source>
</evidence>
<dbReference type="AlphaFoldDB" id="A0A074ZX40"/>
<name>A0A074ZX40_OPIVI</name>
<dbReference type="EMBL" id="KL596638">
    <property type="protein sequence ID" value="KER32033.1"/>
    <property type="molecule type" value="Genomic_DNA"/>
</dbReference>
<dbReference type="CTD" id="20316000"/>
<dbReference type="KEGG" id="ovi:T265_01812"/>
<evidence type="ECO:0000313" key="2">
    <source>
        <dbReference type="Proteomes" id="UP000054324"/>
    </source>
</evidence>
<dbReference type="Proteomes" id="UP000054324">
    <property type="component" value="Unassembled WGS sequence"/>
</dbReference>
<dbReference type="RefSeq" id="XP_009164186.1">
    <property type="nucleotide sequence ID" value="XM_009165922.1"/>
</dbReference>